<protein>
    <submittedName>
        <fullName evidence="2">Heterokaryon incompatibility protein-domain-containing protein</fullName>
    </submittedName>
</protein>
<dbReference type="InterPro" id="IPR010730">
    <property type="entry name" value="HET"/>
</dbReference>
<organism evidence="2 3">
    <name type="scientific">Cercophora newfieldiana</name>
    <dbReference type="NCBI Taxonomy" id="92897"/>
    <lineage>
        <taxon>Eukaryota</taxon>
        <taxon>Fungi</taxon>
        <taxon>Dikarya</taxon>
        <taxon>Ascomycota</taxon>
        <taxon>Pezizomycotina</taxon>
        <taxon>Sordariomycetes</taxon>
        <taxon>Sordariomycetidae</taxon>
        <taxon>Sordariales</taxon>
        <taxon>Lasiosphaeriaceae</taxon>
        <taxon>Cercophora</taxon>
    </lineage>
</organism>
<dbReference type="PANTHER" id="PTHR33112">
    <property type="entry name" value="DOMAIN PROTEIN, PUTATIVE-RELATED"/>
    <property type="match status" value="1"/>
</dbReference>
<proteinExistence type="predicted"/>
<evidence type="ECO:0000313" key="2">
    <source>
        <dbReference type="EMBL" id="KAK0647146.1"/>
    </source>
</evidence>
<name>A0AA39Y6V4_9PEZI</name>
<gene>
    <name evidence="2" type="ORF">B0T16DRAFT_172927</name>
</gene>
<dbReference type="Pfam" id="PF06985">
    <property type="entry name" value="HET"/>
    <property type="match status" value="1"/>
</dbReference>
<keyword evidence="3" id="KW-1185">Reference proteome</keyword>
<evidence type="ECO:0000259" key="1">
    <source>
        <dbReference type="Pfam" id="PF06985"/>
    </source>
</evidence>
<accession>A0AA39Y6V4</accession>
<dbReference type="PANTHER" id="PTHR33112:SF10">
    <property type="entry name" value="TOL"/>
    <property type="match status" value="1"/>
</dbReference>
<dbReference type="Proteomes" id="UP001174936">
    <property type="component" value="Unassembled WGS sequence"/>
</dbReference>
<comment type="caution">
    <text evidence="2">The sequence shown here is derived from an EMBL/GenBank/DDBJ whole genome shotgun (WGS) entry which is preliminary data.</text>
</comment>
<dbReference type="AlphaFoldDB" id="A0AA39Y6V4"/>
<feature type="domain" description="Heterokaryon incompatibility" evidence="1">
    <location>
        <begin position="86"/>
        <end position="242"/>
    </location>
</feature>
<reference evidence="2" key="1">
    <citation type="submission" date="2023-06" db="EMBL/GenBank/DDBJ databases">
        <title>Genome-scale phylogeny and comparative genomics of the fungal order Sordariales.</title>
        <authorList>
            <consortium name="Lawrence Berkeley National Laboratory"/>
            <person name="Hensen N."/>
            <person name="Bonometti L."/>
            <person name="Westerberg I."/>
            <person name="Brannstrom I.O."/>
            <person name="Guillou S."/>
            <person name="Cros-Aarteil S."/>
            <person name="Calhoun S."/>
            <person name="Haridas S."/>
            <person name="Kuo A."/>
            <person name="Mondo S."/>
            <person name="Pangilinan J."/>
            <person name="Riley R."/>
            <person name="Labutti K."/>
            <person name="Andreopoulos B."/>
            <person name="Lipzen A."/>
            <person name="Chen C."/>
            <person name="Yanf M."/>
            <person name="Daum C."/>
            <person name="Ng V."/>
            <person name="Clum A."/>
            <person name="Steindorff A."/>
            <person name="Ohm R."/>
            <person name="Martin F."/>
            <person name="Silar P."/>
            <person name="Natvig D."/>
            <person name="Lalanne C."/>
            <person name="Gautier V."/>
            <person name="Ament-Velasquez S.L."/>
            <person name="Kruys A."/>
            <person name="Hutchinson M.I."/>
            <person name="Powell A.J."/>
            <person name="Barry K."/>
            <person name="Miller A.N."/>
            <person name="Grigoriev I.V."/>
            <person name="Debuchy R."/>
            <person name="Gladieux P."/>
            <person name="Thoren M.H."/>
            <person name="Johannesson H."/>
        </authorList>
    </citation>
    <scope>NUCLEOTIDE SEQUENCE</scope>
    <source>
        <strain evidence="2">SMH2532-1</strain>
    </source>
</reference>
<sequence>MINGVGSLTICLGHYSPDYHPPSSPSNDSEETFHSIRTWFQECDKRHPSCQPHQPDWRPTRLLYINGDPSKVFLVRGENMRRNERYISVSHRWGISGSIPRLTSERLAGFRRGLRLKSLPKSFRDCILVARRLGVGYIWIDSLCIIQSGDDGRDWLQESSQMNHVYRNAYCNLMVSWASSSESIFATREPRVFDRLSIELPIKQTGAEGPTTSLSFLSVESELWATEVSDSPLNRRAWVTQERFLSRRNIHFARQEVFWECAERAHCESVSDLRFSVSRGGGDTDDSHIKAPHWKLPDRHKASADRYSSADCSPSQLAGYLRWEDIVRVYTRAELTFPSDKLVALGGLARHMKALLDDTYIAGLWLRHLHGNLLWHAGRDSEGTVMRPHFSTPSCPHADVREQYRAPSFSWASTDDAMSSGELTIPERVLVEICCVKYRPSHIITQAESWKDEPIVDDLFGPFTEPVVELRVTGRVFPAMLEKQPKYDCA</sequence>
<evidence type="ECO:0000313" key="3">
    <source>
        <dbReference type="Proteomes" id="UP001174936"/>
    </source>
</evidence>
<dbReference type="EMBL" id="JAULSV010000004">
    <property type="protein sequence ID" value="KAK0647146.1"/>
    <property type="molecule type" value="Genomic_DNA"/>
</dbReference>